<gene>
    <name evidence="2" type="ORF">MUK42_17588</name>
</gene>
<sequence length="193" mass="21902">MTARVLTMPWGPMKSPDGTRVGKCLRLTRSRRVRFTKQVRTTTNRFLIGESAGPELLDHLFVGRASATKQLIHESRDTPVETQHLSPVAHLLPSHLSPGIFPEGRGSFHSHHFPLLHLVLRRPRVRIPPASRKDIKSFHLRNFACCVLWNALSKGVGWMLLSRSLAHGRQSRETREPSRPQPIRERRGRGGRG</sequence>
<proteinExistence type="predicted"/>
<evidence type="ECO:0000313" key="2">
    <source>
        <dbReference type="EMBL" id="URE40972.1"/>
    </source>
</evidence>
<evidence type="ECO:0000313" key="3">
    <source>
        <dbReference type="Proteomes" id="UP001055439"/>
    </source>
</evidence>
<protein>
    <submittedName>
        <fullName evidence="2">Phosphatase 2C</fullName>
    </submittedName>
</protein>
<dbReference type="EMBL" id="CP097510">
    <property type="protein sequence ID" value="URE40972.1"/>
    <property type="molecule type" value="Genomic_DNA"/>
</dbReference>
<reference evidence="2" key="1">
    <citation type="submission" date="2022-05" db="EMBL/GenBank/DDBJ databases">
        <title>The Musa troglodytarum L. genome provides insights into the mechanism of non-climacteric behaviour and enrichment of carotenoids.</title>
        <authorList>
            <person name="Wang J."/>
        </authorList>
    </citation>
    <scope>NUCLEOTIDE SEQUENCE</scope>
    <source>
        <tissue evidence="2">Leaf</tissue>
    </source>
</reference>
<dbReference type="OrthoDB" id="10264738at2759"/>
<organism evidence="2 3">
    <name type="scientific">Musa troglodytarum</name>
    <name type="common">fe'i banana</name>
    <dbReference type="NCBI Taxonomy" id="320322"/>
    <lineage>
        <taxon>Eukaryota</taxon>
        <taxon>Viridiplantae</taxon>
        <taxon>Streptophyta</taxon>
        <taxon>Embryophyta</taxon>
        <taxon>Tracheophyta</taxon>
        <taxon>Spermatophyta</taxon>
        <taxon>Magnoliopsida</taxon>
        <taxon>Liliopsida</taxon>
        <taxon>Zingiberales</taxon>
        <taxon>Musaceae</taxon>
        <taxon>Musa</taxon>
    </lineage>
</organism>
<dbReference type="EMBL" id="CP097510">
    <property type="protein sequence ID" value="URE40974.1"/>
    <property type="molecule type" value="Genomic_DNA"/>
</dbReference>
<evidence type="ECO:0000256" key="1">
    <source>
        <dbReference type="SAM" id="MobiDB-lite"/>
    </source>
</evidence>
<feature type="region of interest" description="Disordered" evidence="1">
    <location>
        <begin position="167"/>
        <end position="193"/>
    </location>
</feature>
<accession>A0A9E7L1Y6</accession>
<keyword evidence="3" id="KW-1185">Reference proteome</keyword>
<dbReference type="AlphaFoldDB" id="A0A9E7L1Y6"/>
<dbReference type="Proteomes" id="UP001055439">
    <property type="component" value="Chromosome 8"/>
</dbReference>
<name>A0A9E7L1Y6_9LILI</name>
<feature type="compositionally biased region" description="Basic and acidic residues" evidence="1">
    <location>
        <begin position="170"/>
        <end position="185"/>
    </location>
</feature>
<dbReference type="EMBL" id="CP097510">
    <property type="protein sequence ID" value="URE40978.1"/>
    <property type="molecule type" value="Genomic_DNA"/>
</dbReference>